<organism evidence="1 2">
    <name type="scientific">Pseudomonas lactis</name>
    <dbReference type="NCBI Taxonomy" id="1615674"/>
    <lineage>
        <taxon>Bacteria</taxon>
        <taxon>Pseudomonadati</taxon>
        <taxon>Pseudomonadota</taxon>
        <taxon>Gammaproteobacteria</taxon>
        <taxon>Pseudomonadales</taxon>
        <taxon>Pseudomonadaceae</taxon>
        <taxon>Pseudomonas</taxon>
    </lineage>
</organism>
<accession>A0A921T6R3</accession>
<protein>
    <submittedName>
        <fullName evidence="1">Uncharacterized protein</fullName>
    </submittedName>
</protein>
<evidence type="ECO:0000313" key="2">
    <source>
        <dbReference type="Proteomes" id="UP000752172"/>
    </source>
</evidence>
<dbReference type="AlphaFoldDB" id="A0A921T6R3"/>
<evidence type="ECO:0000313" key="1">
    <source>
        <dbReference type="EMBL" id="HJH18376.1"/>
    </source>
</evidence>
<proteinExistence type="predicted"/>
<reference evidence="1" key="2">
    <citation type="submission" date="2021-09" db="EMBL/GenBank/DDBJ databases">
        <authorList>
            <person name="Gilroy R."/>
        </authorList>
    </citation>
    <scope>NUCLEOTIDE SEQUENCE</scope>
    <source>
        <strain evidence="1">ChiSjej2B20-17149</strain>
    </source>
</reference>
<name>A0A921T6R3_9PSED</name>
<dbReference type="Proteomes" id="UP000752172">
    <property type="component" value="Unassembled WGS sequence"/>
</dbReference>
<comment type="caution">
    <text evidence="1">The sequence shown here is derived from an EMBL/GenBank/DDBJ whole genome shotgun (WGS) entry which is preliminary data.</text>
</comment>
<sequence>MKDEPKIQATMIDDAYMEQFTNDQLAYMAWDKSEFSLSVYLDEEESKCEDCTNDARFELMTAVLASKVLIRRLTGVDPRSIRERAFNKLLRSDCLPQWETLQ</sequence>
<dbReference type="EMBL" id="DYTS01000117">
    <property type="protein sequence ID" value="HJH18376.1"/>
    <property type="molecule type" value="Genomic_DNA"/>
</dbReference>
<gene>
    <name evidence="1" type="ORF">K8W20_06660</name>
</gene>
<reference evidence="1" key="1">
    <citation type="journal article" date="2021" name="PeerJ">
        <title>Extensive microbial diversity within the chicken gut microbiome revealed by metagenomics and culture.</title>
        <authorList>
            <person name="Gilroy R."/>
            <person name="Ravi A."/>
            <person name="Getino M."/>
            <person name="Pursley I."/>
            <person name="Horton D.L."/>
            <person name="Alikhan N.F."/>
            <person name="Baker D."/>
            <person name="Gharbi K."/>
            <person name="Hall N."/>
            <person name="Watson M."/>
            <person name="Adriaenssens E.M."/>
            <person name="Foster-Nyarko E."/>
            <person name="Jarju S."/>
            <person name="Secka A."/>
            <person name="Antonio M."/>
            <person name="Oren A."/>
            <person name="Chaudhuri R.R."/>
            <person name="La Ragione R."/>
            <person name="Hildebrand F."/>
            <person name="Pallen M.J."/>
        </authorList>
    </citation>
    <scope>NUCLEOTIDE SEQUENCE</scope>
    <source>
        <strain evidence="1">ChiSjej2B20-17149</strain>
    </source>
</reference>
<dbReference type="RefSeq" id="WP_058410617.1">
    <property type="nucleotide sequence ID" value="NZ_DYTS01000117.1"/>
</dbReference>